<protein>
    <recommendedName>
        <fullName evidence="5">SMODS and SLOG-associating 2TM effector domain-containing protein</fullName>
    </recommendedName>
</protein>
<dbReference type="RefSeq" id="WP_189918338.1">
    <property type="nucleotide sequence ID" value="NZ_BMSI01000001.1"/>
</dbReference>
<feature type="region of interest" description="Disordered" evidence="1">
    <location>
        <begin position="152"/>
        <end position="171"/>
    </location>
</feature>
<gene>
    <name evidence="3" type="ORF">Saso_29830</name>
</gene>
<feature type="compositionally biased region" description="Basic and acidic residues" evidence="1">
    <location>
        <begin position="159"/>
        <end position="171"/>
    </location>
</feature>
<comment type="caution">
    <text evidence="3">The sequence shown here is derived from an EMBL/GenBank/DDBJ whole genome shotgun (WGS) entry which is preliminary data.</text>
</comment>
<dbReference type="EMBL" id="BNEB01000003">
    <property type="protein sequence ID" value="GHI61333.1"/>
    <property type="molecule type" value="Genomic_DNA"/>
</dbReference>
<feature type="transmembrane region" description="Helical" evidence="2">
    <location>
        <begin position="64"/>
        <end position="82"/>
    </location>
</feature>
<keyword evidence="2" id="KW-0812">Transmembrane</keyword>
<evidence type="ECO:0000256" key="2">
    <source>
        <dbReference type="SAM" id="Phobius"/>
    </source>
</evidence>
<keyword evidence="2" id="KW-1133">Transmembrane helix</keyword>
<accession>A0ABQ3RZQ4</accession>
<dbReference type="GeneID" id="91470861"/>
<evidence type="ECO:0008006" key="5">
    <source>
        <dbReference type="Google" id="ProtNLM"/>
    </source>
</evidence>
<evidence type="ECO:0000256" key="1">
    <source>
        <dbReference type="SAM" id="MobiDB-lite"/>
    </source>
</evidence>
<name>A0ABQ3RZQ4_9ACTN</name>
<sequence length="171" mass="19345">MNADDEWYDVQKMLDLAEEMQEKIDRSSRLSTVGESLFTLLAAASLGGAAFLTFNPKTRGSIDPAYYVAWTLALTASLFQWLQRRSMNRRVFRREGRAMVRVLDLLHEVDASLNLSKLQKAELRIRLARLDMTASPGEGLISRTLRVLLQTVPSPGSPRQRDPYDRTGPHP</sequence>
<proteinExistence type="predicted"/>
<keyword evidence="2" id="KW-0472">Membrane</keyword>
<evidence type="ECO:0000313" key="3">
    <source>
        <dbReference type="EMBL" id="GHI61333.1"/>
    </source>
</evidence>
<reference evidence="4" key="1">
    <citation type="submission" date="2023-07" db="EMBL/GenBank/DDBJ databases">
        <title>Whole genome shotgun sequence of Streptomyces cacaoi subsp. asoensis NBRC 13813.</title>
        <authorList>
            <person name="Komaki H."/>
            <person name="Tamura T."/>
        </authorList>
    </citation>
    <scope>NUCLEOTIDE SEQUENCE [LARGE SCALE GENOMIC DNA]</scope>
    <source>
        <strain evidence="4">NBRC 13813</strain>
    </source>
</reference>
<keyword evidence="4" id="KW-1185">Reference proteome</keyword>
<evidence type="ECO:0000313" key="4">
    <source>
        <dbReference type="Proteomes" id="UP000649259"/>
    </source>
</evidence>
<dbReference type="Proteomes" id="UP000649259">
    <property type="component" value="Unassembled WGS sequence"/>
</dbReference>
<organism evidence="3 4">
    <name type="scientific">Streptomyces asoensis</name>
    <dbReference type="NCBI Taxonomy" id="249586"/>
    <lineage>
        <taxon>Bacteria</taxon>
        <taxon>Bacillati</taxon>
        <taxon>Actinomycetota</taxon>
        <taxon>Actinomycetes</taxon>
        <taxon>Kitasatosporales</taxon>
        <taxon>Streptomycetaceae</taxon>
        <taxon>Streptomyces</taxon>
    </lineage>
</organism>
<feature type="transmembrane region" description="Helical" evidence="2">
    <location>
        <begin position="30"/>
        <end position="52"/>
    </location>
</feature>